<name>A0A1J4KFX3_9EUKA</name>
<feature type="compositionally biased region" description="Basic and acidic residues" evidence="1">
    <location>
        <begin position="39"/>
        <end position="52"/>
    </location>
</feature>
<evidence type="ECO:0000313" key="2">
    <source>
        <dbReference type="EMBL" id="OHT10115.1"/>
    </source>
</evidence>
<reference evidence="2" key="1">
    <citation type="submission" date="2016-10" db="EMBL/GenBank/DDBJ databases">
        <authorList>
            <person name="Benchimol M."/>
            <person name="Almeida L.G."/>
            <person name="Vasconcelos A.T."/>
            <person name="Perreira-Neves A."/>
            <person name="Rosa I.A."/>
            <person name="Tasca T."/>
            <person name="Bogo M.R."/>
            <person name="de Souza W."/>
        </authorList>
    </citation>
    <scope>NUCLEOTIDE SEQUENCE [LARGE SCALE GENOMIC DNA]</scope>
    <source>
        <strain evidence="2">K</strain>
    </source>
</reference>
<organism evidence="2 3">
    <name type="scientific">Tritrichomonas foetus</name>
    <dbReference type="NCBI Taxonomy" id="1144522"/>
    <lineage>
        <taxon>Eukaryota</taxon>
        <taxon>Metamonada</taxon>
        <taxon>Parabasalia</taxon>
        <taxon>Tritrichomonadida</taxon>
        <taxon>Tritrichomonadidae</taxon>
        <taxon>Tritrichomonas</taxon>
    </lineage>
</organism>
<dbReference type="RefSeq" id="XP_068363251.1">
    <property type="nucleotide sequence ID" value="XM_068501574.1"/>
</dbReference>
<feature type="region of interest" description="Disordered" evidence="1">
    <location>
        <begin position="39"/>
        <end position="59"/>
    </location>
</feature>
<dbReference type="EMBL" id="MLAK01000621">
    <property type="protein sequence ID" value="OHT10115.1"/>
    <property type="molecule type" value="Genomic_DNA"/>
</dbReference>
<dbReference type="GeneID" id="94836278"/>
<dbReference type="VEuPathDB" id="TrichDB:TRFO_20770"/>
<keyword evidence="3" id="KW-1185">Reference proteome</keyword>
<dbReference type="AlphaFoldDB" id="A0A1J4KFX3"/>
<protein>
    <submittedName>
        <fullName evidence="2">Uncharacterized protein</fullName>
    </submittedName>
</protein>
<evidence type="ECO:0000313" key="3">
    <source>
        <dbReference type="Proteomes" id="UP000179807"/>
    </source>
</evidence>
<evidence type="ECO:0000256" key="1">
    <source>
        <dbReference type="SAM" id="MobiDB-lite"/>
    </source>
</evidence>
<gene>
    <name evidence="2" type="ORF">TRFO_20770</name>
</gene>
<sequence>MHEENIVFLTEQANRDDTIVDLRGQVIVLEERNQEIREQNQGLREEVEETQHEHKHVKARQEELTRKIVKAFDQLLIKDLKLMN</sequence>
<comment type="caution">
    <text evidence="2">The sequence shown here is derived from an EMBL/GenBank/DDBJ whole genome shotgun (WGS) entry which is preliminary data.</text>
</comment>
<accession>A0A1J4KFX3</accession>
<dbReference type="Proteomes" id="UP000179807">
    <property type="component" value="Unassembled WGS sequence"/>
</dbReference>
<proteinExistence type="predicted"/>